<feature type="transmembrane region" description="Helical" evidence="6">
    <location>
        <begin position="88"/>
        <end position="106"/>
    </location>
</feature>
<dbReference type="PANTHER" id="PTHR21716:SF4">
    <property type="entry name" value="TRANSMEMBRANE PROTEIN 245"/>
    <property type="match status" value="1"/>
</dbReference>
<keyword evidence="9" id="KW-1185">Reference proteome</keyword>
<feature type="transmembrane region" description="Helical" evidence="6">
    <location>
        <begin position="164"/>
        <end position="184"/>
    </location>
</feature>
<evidence type="ECO:0000313" key="8">
    <source>
        <dbReference type="EMBL" id="RWS11892.1"/>
    </source>
</evidence>
<proteinExistence type="inferred from homology"/>
<name>A0A443QN37_9ACAR</name>
<reference evidence="7 9" key="1">
    <citation type="journal article" date="2018" name="Gigascience">
        <title>Genomes of trombidid mites reveal novel predicted allergens and laterally-transferred genes associated with secondary metabolism.</title>
        <authorList>
            <person name="Dong X."/>
            <person name="Chaisiri K."/>
            <person name="Xia D."/>
            <person name="Armstrong S.D."/>
            <person name="Fang Y."/>
            <person name="Donnelly M.J."/>
            <person name="Kadowaki T."/>
            <person name="McGarry J.W."/>
            <person name="Darby A.C."/>
            <person name="Makepeace B.L."/>
        </authorList>
    </citation>
    <scope>NUCLEOTIDE SEQUENCE [LARGE SCALE GENOMIC DNA]</scope>
    <source>
        <strain evidence="7">UoL-WK</strain>
    </source>
</reference>
<feature type="transmembrane region" description="Helical" evidence="6">
    <location>
        <begin position="766"/>
        <end position="785"/>
    </location>
</feature>
<evidence type="ECO:0000256" key="3">
    <source>
        <dbReference type="ARBA" id="ARBA00022692"/>
    </source>
</evidence>
<dbReference type="AlphaFoldDB" id="A0A443QN37"/>
<dbReference type="Proteomes" id="UP000285301">
    <property type="component" value="Unassembled WGS sequence"/>
</dbReference>
<evidence type="ECO:0000313" key="9">
    <source>
        <dbReference type="Proteomes" id="UP000285301"/>
    </source>
</evidence>
<comment type="similarity">
    <text evidence="2">Belongs to the autoinducer-2 exporter (AI-2E) (TC 2.A.86) family.</text>
</comment>
<dbReference type="GO" id="GO:0016020">
    <property type="term" value="C:membrane"/>
    <property type="evidence" value="ECO:0007669"/>
    <property type="project" value="UniProtKB-SubCell"/>
</dbReference>
<reference evidence="7" key="2">
    <citation type="submission" date="2018-11" db="EMBL/GenBank/DDBJ databases">
        <title>Trombidioid mite genomics.</title>
        <authorList>
            <person name="Dong X."/>
        </authorList>
    </citation>
    <scope>NUCLEOTIDE SEQUENCE</scope>
    <source>
        <strain evidence="7">UoL-WK</strain>
    </source>
</reference>
<feature type="transmembrane region" description="Helical" evidence="6">
    <location>
        <begin position="50"/>
        <end position="67"/>
    </location>
</feature>
<evidence type="ECO:0000256" key="5">
    <source>
        <dbReference type="ARBA" id="ARBA00023136"/>
    </source>
</evidence>
<evidence type="ECO:0000313" key="7">
    <source>
        <dbReference type="EMBL" id="RWS04421.1"/>
    </source>
</evidence>
<feature type="transmembrane region" description="Helical" evidence="6">
    <location>
        <begin position="23"/>
        <end position="44"/>
    </location>
</feature>
<feature type="transmembrane region" description="Helical" evidence="6">
    <location>
        <begin position="361"/>
        <end position="378"/>
    </location>
</feature>
<dbReference type="OrthoDB" id="5970161at2759"/>
<feature type="transmembrane region" description="Helical" evidence="6">
    <location>
        <begin position="214"/>
        <end position="234"/>
    </location>
</feature>
<feature type="transmembrane region" description="Helical" evidence="6">
    <location>
        <begin position="805"/>
        <end position="827"/>
    </location>
</feature>
<comment type="caution">
    <text evidence="7">The sequence shown here is derived from an EMBL/GenBank/DDBJ whole genome shotgun (WGS) entry which is preliminary data.</text>
</comment>
<feature type="transmembrane region" description="Helical" evidence="6">
    <location>
        <begin position="190"/>
        <end position="207"/>
    </location>
</feature>
<evidence type="ECO:0000256" key="1">
    <source>
        <dbReference type="ARBA" id="ARBA00004141"/>
    </source>
</evidence>
<evidence type="ECO:0000256" key="4">
    <source>
        <dbReference type="ARBA" id="ARBA00022989"/>
    </source>
</evidence>
<feature type="transmembrane region" description="Helical" evidence="6">
    <location>
        <begin position="438"/>
        <end position="460"/>
    </location>
</feature>
<dbReference type="InterPro" id="IPR002549">
    <property type="entry name" value="AI-2E-like"/>
</dbReference>
<protein>
    <submittedName>
        <fullName evidence="7">Transmembrane protein 245-like protein</fullName>
    </submittedName>
</protein>
<comment type="subcellular location">
    <subcellularLocation>
        <location evidence="1">Membrane</location>
        <topology evidence="1">Multi-pass membrane protein</topology>
    </subcellularLocation>
</comment>
<dbReference type="PANTHER" id="PTHR21716">
    <property type="entry name" value="TRANSMEMBRANE PROTEIN"/>
    <property type="match status" value="1"/>
</dbReference>
<dbReference type="EMBL" id="NCKU01005560">
    <property type="protein sequence ID" value="RWS04421.1"/>
    <property type="molecule type" value="Genomic_DNA"/>
</dbReference>
<feature type="transmembrane region" description="Helical" evidence="6">
    <location>
        <begin position="636"/>
        <end position="655"/>
    </location>
</feature>
<accession>A0A443QN37</accession>
<keyword evidence="5 6" id="KW-0472">Membrane</keyword>
<feature type="transmembrane region" description="Helical" evidence="6">
    <location>
        <begin position="729"/>
        <end position="754"/>
    </location>
</feature>
<keyword evidence="4 6" id="KW-1133">Transmembrane helix</keyword>
<keyword evidence="3 6" id="KW-0812">Transmembrane</keyword>
<dbReference type="EMBL" id="NCKU01001528">
    <property type="protein sequence ID" value="RWS11892.1"/>
    <property type="molecule type" value="Genomic_DNA"/>
</dbReference>
<evidence type="ECO:0000256" key="2">
    <source>
        <dbReference type="ARBA" id="ARBA00009773"/>
    </source>
</evidence>
<organism evidence="7 9">
    <name type="scientific">Dinothrombium tinctorium</name>
    <dbReference type="NCBI Taxonomy" id="1965070"/>
    <lineage>
        <taxon>Eukaryota</taxon>
        <taxon>Metazoa</taxon>
        <taxon>Ecdysozoa</taxon>
        <taxon>Arthropoda</taxon>
        <taxon>Chelicerata</taxon>
        <taxon>Arachnida</taxon>
        <taxon>Acari</taxon>
        <taxon>Acariformes</taxon>
        <taxon>Trombidiformes</taxon>
        <taxon>Prostigmata</taxon>
        <taxon>Anystina</taxon>
        <taxon>Parasitengona</taxon>
        <taxon>Trombidioidea</taxon>
        <taxon>Trombidiidae</taxon>
        <taxon>Dinothrombium</taxon>
    </lineage>
</organism>
<gene>
    <name evidence="8" type="ORF">B4U79_10769</name>
    <name evidence="7" type="ORF">B4U79_11477</name>
</gene>
<evidence type="ECO:0000256" key="6">
    <source>
        <dbReference type="SAM" id="Phobius"/>
    </source>
</evidence>
<feature type="transmembrane region" description="Helical" evidence="6">
    <location>
        <begin position="118"/>
        <end position="143"/>
    </location>
</feature>
<sequence>MPLFNDMFTTLLPHGNDKILKQAFYNVIAAVFVALAATAGIAVYFVLQPFLRPLLWAVLFGSVLHPFKRQLTNVSKQWLQEAQTDHKPLVVTTIILPFNVINWFLNELVSIVKQYAKLLLFIFVALLFTHLCIYYFTFTHWIIIYTKNVVLTSINFVSYLQNLLNVWIVSTLAAVHFLTLIFWWTDDTRSYIVFLSPFVWLALIGALAQSMGTIGICVAIIMIILALAGLVRSLFASSDSSNTNDEVDISVKRISSNVLSVVCFLWNTLKSLLPSHPTQEMLLETPSEERNLVDTIDTSEERVTSTSGDPTHLSTALQANEDRLSVNSLASSSSHQNLSNAILYALLWSCLLAQIWLRPQIIYLLLVPLLLLIFKWFFERLQNSEFIKTQLNFLKAFGESRKEALFHPIIRTFYQYLIIGDGMICESLQRSLDSICSLVVIFMMVICVLFATIFLSVQIYHESSHLMILTGNLVNSTVVNNPELSQLFPGNFIEKTMIDEMIGNAYHYGRNWIKNNVYIIGDENSANASRAVEKQILEVWDRAYHLWLNRSENLTRDEFARKLMRSNSFEAYQWDKLFTALKSLNFALCFNVLKENLDIIISVFDSVWSLLKGNINLLLTVTTAILTLLFNGSSAILNAFLSLIVFSTSLFYLLCSSGEQYKPIELANRSLPIFSEGKSKNKLGQTVEEAVNSVFAASFKMMAFYGLYTWLTHTLFEVQIIFIPSDFQYGLVFAAVLGAVPFIGAYWASLPAVLELWLVNGSGTKSILMALLAMLPSYFVDSSIYSDIKGGGHPYLTGLAIAGGVFYLGFEGALFGPMLLCCFFVVAKMYSTIMSETPLEPDTIIAANTRPTLKRQQTMT</sequence>